<proteinExistence type="predicted"/>
<dbReference type="EMBL" id="JASNRB020000031">
    <property type="protein sequence ID" value="MFJ1471999.1"/>
    <property type="molecule type" value="Genomic_DNA"/>
</dbReference>
<comment type="caution">
    <text evidence="1">The sequence shown here is derived from an EMBL/GenBank/DDBJ whole genome shotgun (WGS) entry which is preliminary data.</text>
</comment>
<evidence type="ECO:0000313" key="1">
    <source>
        <dbReference type="EMBL" id="MFJ1471999.1"/>
    </source>
</evidence>
<keyword evidence="2" id="KW-1185">Reference proteome</keyword>
<dbReference type="EC" id="3.2.1.23" evidence="1"/>
<accession>A0ACC7MK61</accession>
<keyword evidence="1" id="KW-0326">Glycosidase</keyword>
<keyword evidence="1" id="KW-0378">Hydrolase</keyword>
<sequence>MIVDGKPYLILGGELHNSSASSAEYMASIWPRLKQMNLNTVLSTVSWDMVEPKEGRYDFGSLDRQLDTARARPAPRDRLVRRQQECTVDVYARTGAARHRPVRAQPPTAPSPNS</sequence>
<name>A0ACC7MK61_9BURK</name>
<protein>
    <submittedName>
        <fullName evidence="1">Beta-galactosidase</fullName>
        <ecNumber evidence="1">3.2.1.23</ecNumber>
    </submittedName>
</protein>
<reference evidence="1" key="1">
    <citation type="submission" date="2024-11" db="EMBL/GenBank/DDBJ databases">
        <title>Description of Massilia orientalis sp. nov., isolated from rhizosphere soil of Ageratina adenophora.</title>
        <authorList>
            <person name="Wang Y."/>
        </authorList>
    </citation>
    <scope>NUCLEOTIDE SEQUENCE</scope>
    <source>
        <strain evidence="1">YIM B02787</strain>
    </source>
</reference>
<evidence type="ECO:0000313" key="2">
    <source>
        <dbReference type="Proteomes" id="UP001168096"/>
    </source>
</evidence>
<dbReference type="Proteomes" id="UP001168096">
    <property type="component" value="Unassembled WGS sequence"/>
</dbReference>
<gene>
    <name evidence="1" type="ORF">QPK29_030135</name>
</gene>
<organism evidence="1 2">
    <name type="scientific">Massilia orientalis</name>
    <dbReference type="NCBI Taxonomy" id="3050128"/>
    <lineage>
        <taxon>Bacteria</taxon>
        <taxon>Pseudomonadati</taxon>
        <taxon>Pseudomonadota</taxon>
        <taxon>Betaproteobacteria</taxon>
        <taxon>Burkholderiales</taxon>
        <taxon>Oxalobacteraceae</taxon>
        <taxon>Telluria group</taxon>
        <taxon>Massilia</taxon>
    </lineage>
</organism>